<feature type="region of interest" description="Disordered" evidence="1">
    <location>
        <begin position="1"/>
        <end position="33"/>
    </location>
</feature>
<dbReference type="EMBL" id="MTYH01000074">
    <property type="protein sequence ID" value="PNP39945.1"/>
    <property type="molecule type" value="Genomic_DNA"/>
</dbReference>
<dbReference type="AlphaFoldDB" id="A0A2K0T373"/>
<organism evidence="2 3">
    <name type="scientific">Trichoderma gamsii</name>
    <dbReference type="NCBI Taxonomy" id="398673"/>
    <lineage>
        <taxon>Eukaryota</taxon>
        <taxon>Fungi</taxon>
        <taxon>Dikarya</taxon>
        <taxon>Ascomycota</taxon>
        <taxon>Pezizomycotina</taxon>
        <taxon>Sordariomycetes</taxon>
        <taxon>Hypocreomycetidae</taxon>
        <taxon>Hypocreales</taxon>
        <taxon>Hypocreaceae</taxon>
        <taxon>Trichoderma</taxon>
    </lineage>
</organism>
<proteinExistence type="predicted"/>
<sequence length="115" mass="12793">MDEPDGALQTRTENEHASPFNMLPGYDDDHDDYDWMWDPERHLLQVSNGHQSTDAPCSSEYEPEPGLSPDNSLQGANFPTPTSIGQNFVMPTTPSENAFELSNGMSSYNDPNSRV</sequence>
<comment type="caution">
    <text evidence="2">The sequence shown here is derived from an EMBL/GenBank/DDBJ whole genome shotgun (WGS) entry which is preliminary data.</text>
</comment>
<reference evidence="2 3" key="1">
    <citation type="submission" date="2017-02" db="EMBL/GenBank/DDBJ databases">
        <title>Genomes of Trichoderma spp. with biocontrol activity.</title>
        <authorList>
            <person name="Gardiner D."/>
            <person name="Kazan K."/>
            <person name="Vos C."/>
            <person name="Harvey P."/>
        </authorList>
    </citation>
    <scope>NUCLEOTIDE SEQUENCE [LARGE SCALE GENOMIC DNA]</scope>
    <source>
        <strain evidence="2 3">A5MH</strain>
    </source>
</reference>
<evidence type="ECO:0000313" key="3">
    <source>
        <dbReference type="Proteomes" id="UP000236546"/>
    </source>
</evidence>
<feature type="compositionally biased region" description="Polar residues" evidence="1">
    <location>
        <begin position="103"/>
        <end position="115"/>
    </location>
</feature>
<evidence type="ECO:0000313" key="2">
    <source>
        <dbReference type="EMBL" id="PNP39945.1"/>
    </source>
</evidence>
<accession>A0A2K0T373</accession>
<feature type="compositionally biased region" description="Polar residues" evidence="1">
    <location>
        <begin position="46"/>
        <end position="56"/>
    </location>
</feature>
<name>A0A2K0T373_9HYPO</name>
<feature type="compositionally biased region" description="Polar residues" evidence="1">
    <location>
        <begin position="69"/>
        <end position="96"/>
    </location>
</feature>
<evidence type="ECO:0000256" key="1">
    <source>
        <dbReference type="SAM" id="MobiDB-lite"/>
    </source>
</evidence>
<protein>
    <submittedName>
        <fullName evidence="2">Uncharacterized protein</fullName>
    </submittedName>
</protein>
<feature type="region of interest" description="Disordered" evidence="1">
    <location>
        <begin position="46"/>
        <end position="115"/>
    </location>
</feature>
<dbReference type="OrthoDB" id="10427789at2759"/>
<gene>
    <name evidence="2" type="ORF">TGAMA5MH_08211</name>
</gene>
<dbReference type="Proteomes" id="UP000236546">
    <property type="component" value="Unassembled WGS sequence"/>
</dbReference>